<feature type="chain" id="PRO_5001758635" evidence="1">
    <location>
        <begin position="23"/>
        <end position="251"/>
    </location>
</feature>
<dbReference type="EMBL" id="JOJP01000001">
    <property type="protein sequence ID" value="KEI69989.1"/>
    <property type="molecule type" value="Genomic_DNA"/>
</dbReference>
<feature type="signal peptide" evidence="1">
    <location>
        <begin position="1"/>
        <end position="22"/>
    </location>
</feature>
<evidence type="ECO:0000313" key="2">
    <source>
        <dbReference type="EMBL" id="KEI69989.1"/>
    </source>
</evidence>
<comment type="caution">
    <text evidence="2">The sequence shown here is derived from an EMBL/GenBank/DDBJ whole genome shotgun (WGS) entry which is preliminary data.</text>
</comment>
<evidence type="ECO:0000256" key="1">
    <source>
        <dbReference type="SAM" id="SignalP"/>
    </source>
</evidence>
<dbReference type="RefSeq" id="WP_020584288.1">
    <property type="nucleotide sequence ID" value="NZ_JOJP01000001.1"/>
</dbReference>
<accession>A0A081K763</accession>
<reference evidence="2 3" key="1">
    <citation type="submission" date="2014-06" db="EMBL/GenBank/DDBJ databases">
        <title>Whole Genome Sequences of Three Symbiotic Endozoicomonas Bacteria.</title>
        <authorList>
            <person name="Neave M.J."/>
            <person name="Apprill A."/>
            <person name="Voolstra C.R."/>
        </authorList>
    </citation>
    <scope>NUCLEOTIDE SEQUENCE [LARGE SCALE GENOMIC DNA]</scope>
    <source>
        <strain evidence="2 3">DSM 22380</strain>
    </source>
</reference>
<dbReference type="Proteomes" id="UP000027997">
    <property type="component" value="Unassembled WGS sequence"/>
</dbReference>
<organism evidence="2 3">
    <name type="scientific">Endozoicomonas elysicola</name>
    <dbReference type="NCBI Taxonomy" id="305900"/>
    <lineage>
        <taxon>Bacteria</taxon>
        <taxon>Pseudomonadati</taxon>
        <taxon>Pseudomonadota</taxon>
        <taxon>Gammaproteobacteria</taxon>
        <taxon>Oceanospirillales</taxon>
        <taxon>Endozoicomonadaceae</taxon>
        <taxon>Endozoicomonas</taxon>
    </lineage>
</organism>
<keyword evidence="1" id="KW-0732">Signal</keyword>
<protein>
    <submittedName>
        <fullName evidence="2">Uncharacterized protein</fullName>
    </submittedName>
</protein>
<evidence type="ECO:0000313" key="3">
    <source>
        <dbReference type="Proteomes" id="UP000027997"/>
    </source>
</evidence>
<dbReference type="AlphaFoldDB" id="A0A081K763"/>
<keyword evidence="3" id="KW-1185">Reference proteome</keyword>
<gene>
    <name evidence="2" type="ORF">GV64_03820</name>
</gene>
<name>A0A081K763_9GAMM</name>
<sequence>MSIVLKTALAAALSFLSSNLVANTLAFASPGVASESPAAESSDFCNAARRAREQLIRQEPSISTKAPVHTQDASSCFTPDENLIFVATLEAQRVLGANAPWYEELSRDIKTRVTEACDIMGYENSDTSRAYDHCLESRHEELISPYEEKYAKESTKYLRKRQQVADSLVVRCDASLSVKRNRLPRDMRFPVAWYNSDSQSVPSWLLEEKIDDDEWLEKIGKLKLDNIMEDVLGSDCPGEMIYWVTYDSPGF</sequence>
<dbReference type="STRING" id="305900.GV64_03820"/>
<proteinExistence type="predicted"/>